<sequence length="225" mass="24880">TKSYEKNFYVGMDQPVEAGLTHQYLMNKQNDEDLTTWYGSKRASLDDTYFAAAQHQAKLVSGRMAKGSERLPGTNTRIHTRDDGCCSVNFLKYVLHIYNVVLFLSGIVVGGIGVWTVIAKHNYISLMSTSTYPILAYALVAAGALAVIGSWLGCGGVTSENRCVILVYIFVVMAVFVLEAGVGVLARLYEEQVGPELRMNLNRTFLEAYSLRQKETAAIDLMQTE</sequence>
<dbReference type="EMBL" id="CM056742">
    <property type="protein sequence ID" value="KAJ8678519.1"/>
    <property type="molecule type" value="Genomic_DNA"/>
</dbReference>
<keyword evidence="2" id="KW-1185">Reference proteome</keyword>
<accession>A0ACC2P4J4</accession>
<feature type="non-terminal residue" evidence="1">
    <location>
        <position position="1"/>
    </location>
</feature>
<proteinExistence type="predicted"/>
<evidence type="ECO:0000313" key="2">
    <source>
        <dbReference type="Proteomes" id="UP001239111"/>
    </source>
</evidence>
<feature type="non-terminal residue" evidence="1">
    <location>
        <position position="225"/>
    </location>
</feature>
<evidence type="ECO:0000313" key="1">
    <source>
        <dbReference type="EMBL" id="KAJ8678519.1"/>
    </source>
</evidence>
<name>A0ACC2P4J4_9HYME</name>
<protein>
    <submittedName>
        <fullName evidence="1">Uncharacterized protein</fullName>
    </submittedName>
</protein>
<organism evidence="1 2">
    <name type="scientific">Eretmocerus hayati</name>
    <dbReference type="NCBI Taxonomy" id="131215"/>
    <lineage>
        <taxon>Eukaryota</taxon>
        <taxon>Metazoa</taxon>
        <taxon>Ecdysozoa</taxon>
        <taxon>Arthropoda</taxon>
        <taxon>Hexapoda</taxon>
        <taxon>Insecta</taxon>
        <taxon>Pterygota</taxon>
        <taxon>Neoptera</taxon>
        <taxon>Endopterygota</taxon>
        <taxon>Hymenoptera</taxon>
        <taxon>Apocrita</taxon>
        <taxon>Proctotrupomorpha</taxon>
        <taxon>Chalcidoidea</taxon>
        <taxon>Aphelinidae</taxon>
        <taxon>Aphelininae</taxon>
        <taxon>Eretmocerus</taxon>
    </lineage>
</organism>
<gene>
    <name evidence="1" type="ORF">QAD02_014306</name>
</gene>
<dbReference type="Proteomes" id="UP001239111">
    <property type="component" value="Chromosome 2"/>
</dbReference>
<comment type="caution">
    <text evidence="1">The sequence shown here is derived from an EMBL/GenBank/DDBJ whole genome shotgun (WGS) entry which is preliminary data.</text>
</comment>
<reference evidence="1" key="1">
    <citation type="submission" date="2023-04" db="EMBL/GenBank/DDBJ databases">
        <title>A chromosome-level genome assembly of the parasitoid wasp Eretmocerus hayati.</title>
        <authorList>
            <person name="Zhong Y."/>
            <person name="Liu S."/>
            <person name="Liu Y."/>
        </authorList>
    </citation>
    <scope>NUCLEOTIDE SEQUENCE</scope>
    <source>
        <strain evidence="1">ZJU_SS_LIU_2023</strain>
    </source>
</reference>